<organism evidence="2 3">
    <name type="scientific">Streptomyces tubercidicus</name>
    <dbReference type="NCBI Taxonomy" id="47759"/>
    <lineage>
        <taxon>Bacteria</taxon>
        <taxon>Bacillati</taxon>
        <taxon>Actinomycetota</taxon>
        <taxon>Actinomycetes</taxon>
        <taxon>Kitasatosporales</taxon>
        <taxon>Streptomycetaceae</taxon>
        <taxon>Streptomyces</taxon>
    </lineage>
</organism>
<dbReference type="Proteomes" id="UP000431826">
    <property type="component" value="Unassembled WGS sequence"/>
</dbReference>
<proteinExistence type="predicted"/>
<dbReference type="AlphaFoldDB" id="A0A640US70"/>
<sequence>MGDLQGFRLDGQTGLLASRGDPTHQGELGLLAALEKNLAPTATAITHKAAWNKQQAPPRTRTETVAPTRNTPRTDAASTERENPRSDWIRPGVSTEPPSGFEPETYALRGGAGSSRAVPRDAAESCFRWSGERSRGSRDTESPLMPAGPLTQRSRNTGQLHAESTICTQLITGLPAMVHLPHALAMSRLPRPLHVPRVPR</sequence>
<accession>A0A640US70</accession>
<feature type="compositionally biased region" description="Basic and acidic residues" evidence="1">
    <location>
        <begin position="130"/>
        <end position="141"/>
    </location>
</feature>
<feature type="compositionally biased region" description="Basic and acidic residues" evidence="1">
    <location>
        <begin position="78"/>
        <end position="88"/>
    </location>
</feature>
<feature type="compositionally biased region" description="Polar residues" evidence="1">
    <location>
        <begin position="52"/>
        <end position="77"/>
    </location>
</feature>
<evidence type="ECO:0000256" key="1">
    <source>
        <dbReference type="SAM" id="MobiDB-lite"/>
    </source>
</evidence>
<feature type="region of interest" description="Disordered" evidence="1">
    <location>
        <begin position="50"/>
        <end position="102"/>
    </location>
</feature>
<name>A0A640US70_9ACTN</name>
<feature type="region of interest" description="Disordered" evidence="1">
    <location>
        <begin position="126"/>
        <end position="157"/>
    </location>
</feature>
<gene>
    <name evidence="2" type="ORF">Stube_28950</name>
</gene>
<reference evidence="2 3" key="1">
    <citation type="submission" date="2019-12" db="EMBL/GenBank/DDBJ databases">
        <title>Whole genome shotgun sequence of Streptomyces tubercidicus NBRC 13090.</title>
        <authorList>
            <person name="Ichikawa N."/>
            <person name="Kimura A."/>
            <person name="Kitahashi Y."/>
            <person name="Komaki H."/>
            <person name="Tamura T."/>
        </authorList>
    </citation>
    <scope>NUCLEOTIDE SEQUENCE [LARGE SCALE GENOMIC DNA]</scope>
    <source>
        <strain evidence="2 3">NBRC 13090</strain>
    </source>
</reference>
<evidence type="ECO:0000313" key="3">
    <source>
        <dbReference type="Proteomes" id="UP000431826"/>
    </source>
</evidence>
<keyword evidence="3" id="KW-1185">Reference proteome</keyword>
<comment type="caution">
    <text evidence="2">The sequence shown here is derived from an EMBL/GenBank/DDBJ whole genome shotgun (WGS) entry which is preliminary data.</text>
</comment>
<dbReference type="EMBL" id="BLIR01000001">
    <property type="protein sequence ID" value="GFE38222.1"/>
    <property type="molecule type" value="Genomic_DNA"/>
</dbReference>
<protein>
    <submittedName>
        <fullName evidence="2">Uncharacterized protein</fullName>
    </submittedName>
</protein>
<evidence type="ECO:0000313" key="2">
    <source>
        <dbReference type="EMBL" id="GFE38222.1"/>
    </source>
</evidence>